<feature type="transmembrane region" description="Helical" evidence="8">
    <location>
        <begin position="325"/>
        <end position="345"/>
    </location>
</feature>
<evidence type="ECO:0000256" key="2">
    <source>
        <dbReference type="ARBA" id="ARBA00022475"/>
    </source>
</evidence>
<keyword evidence="6 8" id="KW-0472">Membrane</keyword>
<evidence type="ECO:0000313" key="10">
    <source>
        <dbReference type="EMBL" id="MBI3539498.1"/>
    </source>
</evidence>
<evidence type="ECO:0000256" key="4">
    <source>
        <dbReference type="ARBA" id="ARBA00022989"/>
    </source>
</evidence>
<evidence type="ECO:0000256" key="5">
    <source>
        <dbReference type="ARBA" id="ARBA00023002"/>
    </source>
</evidence>
<evidence type="ECO:0000256" key="1">
    <source>
        <dbReference type="ARBA" id="ARBA00004651"/>
    </source>
</evidence>
<protein>
    <submittedName>
        <fullName evidence="10">Hydrogenase</fullName>
    </submittedName>
</protein>
<dbReference type="InterPro" id="IPR001750">
    <property type="entry name" value="ND/Mrp_TM"/>
</dbReference>
<feature type="transmembrane region" description="Helical" evidence="8">
    <location>
        <begin position="297"/>
        <end position="319"/>
    </location>
</feature>
<dbReference type="AlphaFoldDB" id="A0A9D6QM86"/>
<evidence type="ECO:0000256" key="3">
    <source>
        <dbReference type="ARBA" id="ARBA00022692"/>
    </source>
</evidence>
<evidence type="ECO:0000256" key="8">
    <source>
        <dbReference type="SAM" id="Phobius"/>
    </source>
</evidence>
<organism evidence="10 11">
    <name type="scientific">Eiseniibacteriota bacterium</name>
    <dbReference type="NCBI Taxonomy" id="2212470"/>
    <lineage>
        <taxon>Bacteria</taxon>
        <taxon>Candidatus Eiseniibacteriota</taxon>
    </lineage>
</organism>
<gene>
    <name evidence="10" type="ORF">HY076_04415</name>
</gene>
<keyword evidence="2" id="KW-1003">Cell membrane</keyword>
<comment type="subcellular location">
    <subcellularLocation>
        <location evidence="1">Cell membrane</location>
        <topology evidence="1">Multi-pass membrane protein</topology>
    </subcellularLocation>
    <subcellularLocation>
        <location evidence="7">Membrane</location>
        <topology evidence="7">Multi-pass membrane protein</topology>
    </subcellularLocation>
</comment>
<evidence type="ECO:0000259" key="9">
    <source>
        <dbReference type="Pfam" id="PF00361"/>
    </source>
</evidence>
<feature type="transmembrane region" description="Helical" evidence="8">
    <location>
        <begin position="398"/>
        <end position="428"/>
    </location>
</feature>
<feature type="domain" description="NADH:quinone oxidoreductase/Mrp antiporter transmembrane" evidence="9">
    <location>
        <begin position="117"/>
        <end position="405"/>
    </location>
</feature>
<feature type="transmembrane region" description="Helical" evidence="8">
    <location>
        <begin position="234"/>
        <end position="255"/>
    </location>
</feature>
<dbReference type="EMBL" id="JACQAY010000136">
    <property type="protein sequence ID" value="MBI3539498.1"/>
    <property type="molecule type" value="Genomic_DNA"/>
</dbReference>
<evidence type="ECO:0000256" key="7">
    <source>
        <dbReference type="RuleBase" id="RU000320"/>
    </source>
</evidence>
<feature type="transmembrane region" description="Helical" evidence="8">
    <location>
        <begin position="357"/>
        <end position="378"/>
    </location>
</feature>
<evidence type="ECO:0000313" key="11">
    <source>
        <dbReference type="Proteomes" id="UP000807850"/>
    </source>
</evidence>
<dbReference type="PANTHER" id="PTHR42682:SF5">
    <property type="entry name" value="HYDROGENASE-4 COMPONENT F"/>
    <property type="match status" value="1"/>
</dbReference>
<keyword evidence="5" id="KW-0560">Oxidoreductase</keyword>
<dbReference type="GO" id="GO:0005886">
    <property type="term" value="C:plasma membrane"/>
    <property type="evidence" value="ECO:0007669"/>
    <property type="project" value="UniProtKB-SubCell"/>
</dbReference>
<feature type="transmembrane region" description="Helical" evidence="8">
    <location>
        <begin position="148"/>
        <end position="175"/>
    </location>
</feature>
<feature type="transmembrane region" description="Helical" evidence="8">
    <location>
        <begin position="25"/>
        <end position="44"/>
    </location>
</feature>
<feature type="transmembrane region" description="Helical" evidence="8">
    <location>
        <begin position="195"/>
        <end position="214"/>
    </location>
</feature>
<dbReference type="PANTHER" id="PTHR42682">
    <property type="entry name" value="HYDROGENASE-4 COMPONENT F"/>
    <property type="match status" value="1"/>
</dbReference>
<evidence type="ECO:0000256" key="6">
    <source>
        <dbReference type="ARBA" id="ARBA00023136"/>
    </source>
</evidence>
<name>A0A9D6QM86_UNCEI</name>
<feature type="transmembrane region" description="Helical" evidence="8">
    <location>
        <begin position="56"/>
        <end position="82"/>
    </location>
</feature>
<keyword evidence="4 8" id="KW-1133">Transmembrane helix</keyword>
<dbReference type="GO" id="GO:0016491">
    <property type="term" value="F:oxidoreductase activity"/>
    <property type="evidence" value="ECO:0007669"/>
    <property type="project" value="UniProtKB-KW"/>
</dbReference>
<sequence length="479" mass="49570">MLAAIVVLPVAGALGAWFDRDPGRRTVWLLGGALAHLSLVALAWRFGPGAPGFGWLAFDPLGGLVLTLVSVVFVAVACYAVGYLRREAPRGGHAFVSCMLAFLASASLVALTRHFGVLWVGMEATTLATAPLIYDPTDRRSLEAVWKYLMICSVGIALALLGTFFLATAQLAGSGGPTTLMLPDLIANAHGLHPAWLRAAFVFLLIGFGTKMGLAPMHTWLPDAHGEAPSPISALLSGALLNAAFLAVLRGFQVVHAAGLADFARPLLIGFGVLSLVVAAAFLLGQENYKRMLAYSSVEQMGLLAIGVGLSGVAAYGALLQMLGASLAKAMLFLAAGNILIGFGTKQTAEVTGLLKRLPVTGTLFVVGLFAITGSPPFAVFPGQVVMLTGAVHAGRLWIALVMVVLEATVFMAMGASMLGMVLGAANAAPRPSPEREDRWLIAPPLALMLLILLLGLYVPAGLHQALAAAAATLGGGAP</sequence>
<dbReference type="Proteomes" id="UP000807850">
    <property type="component" value="Unassembled WGS sequence"/>
</dbReference>
<proteinExistence type="predicted"/>
<feature type="transmembrane region" description="Helical" evidence="8">
    <location>
        <begin position="440"/>
        <end position="459"/>
    </location>
</feature>
<feature type="transmembrane region" description="Helical" evidence="8">
    <location>
        <begin position="267"/>
        <end position="285"/>
    </location>
</feature>
<feature type="transmembrane region" description="Helical" evidence="8">
    <location>
        <begin position="94"/>
        <end position="112"/>
    </location>
</feature>
<reference evidence="10" key="1">
    <citation type="submission" date="2020-07" db="EMBL/GenBank/DDBJ databases">
        <title>Huge and variable diversity of episymbiotic CPR bacteria and DPANN archaea in groundwater ecosystems.</title>
        <authorList>
            <person name="He C.Y."/>
            <person name="Keren R."/>
            <person name="Whittaker M."/>
            <person name="Farag I.F."/>
            <person name="Doudna J."/>
            <person name="Cate J.H.D."/>
            <person name="Banfield J.F."/>
        </authorList>
    </citation>
    <scope>NUCLEOTIDE SEQUENCE</scope>
    <source>
        <strain evidence="10">NC_groundwater_928_Pr1_S-0.2um_72_17</strain>
    </source>
</reference>
<comment type="caution">
    <text evidence="10">The sequence shown here is derived from an EMBL/GenBank/DDBJ whole genome shotgun (WGS) entry which is preliminary data.</text>
</comment>
<dbReference type="InterPro" id="IPR052175">
    <property type="entry name" value="ComplexI-like_HydComp"/>
</dbReference>
<keyword evidence="3 7" id="KW-0812">Transmembrane</keyword>
<dbReference type="Pfam" id="PF00361">
    <property type="entry name" value="Proton_antipo_M"/>
    <property type="match status" value="1"/>
</dbReference>
<accession>A0A9D6QM86</accession>